<keyword evidence="3" id="KW-1185">Reference proteome</keyword>
<dbReference type="Proteomes" id="UP001295684">
    <property type="component" value="Unassembled WGS sequence"/>
</dbReference>
<dbReference type="SMART" id="SM00698">
    <property type="entry name" value="MORN"/>
    <property type="match status" value="9"/>
</dbReference>
<dbReference type="PANTHER" id="PTHR23084">
    <property type="entry name" value="PHOSPHATIDYLINOSITOL-4-PHOSPHATE 5-KINASE RELATED"/>
    <property type="match status" value="1"/>
</dbReference>
<proteinExistence type="predicted"/>
<dbReference type="Gene3D" id="2.20.110.10">
    <property type="entry name" value="Histone H3 K4-specific methyltransferase SET7/9 N-terminal domain"/>
    <property type="match status" value="3"/>
</dbReference>
<gene>
    <name evidence="2" type="ORF">ECRASSUSDP1_LOCUS26907</name>
</gene>
<evidence type="ECO:0008006" key="4">
    <source>
        <dbReference type="Google" id="ProtNLM"/>
    </source>
</evidence>
<name>A0AAD1Y5V9_EUPCR</name>
<keyword evidence="1" id="KW-0677">Repeat</keyword>
<dbReference type="InterPro" id="IPR003409">
    <property type="entry name" value="MORN"/>
</dbReference>
<dbReference type="EMBL" id="CAMPGE010027742">
    <property type="protein sequence ID" value="CAI2385350.1"/>
    <property type="molecule type" value="Genomic_DNA"/>
</dbReference>
<protein>
    <recommendedName>
        <fullName evidence="4">Phosphatidylinositol-4-phosphate 5-kinase</fullName>
    </recommendedName>
</protein>
<comment type="caution">
    <text evidence="2">The sequence shown here is derived from an EMBL/GenBank/DDBJ whole genome shotgun (WGS) entry which is preliminary data.</text>
</comment>
<sequence>MDNSLGKQSNLKAPQYYKSLIKKSKILSKAYKMTESKVKKSYRHNKSMSDHKNGRKFHYRLNLQTKINLNSNFNATSKVKMTNKAIPIFNEYENMSKSFEITQKKPPRAELSFDENPQASKNKQDFYNILMQIKQNKNRSGASNRLENWFENARKVLDSRRNSKKRRSLTSNRCYTASQRTRQLSTNSFENSFNYLDNNVYTSKSHNKARRPTTQMKNRFNSNGFQSYHMKPLTSHNLDNSLTFINFQTKCYDSAIKKMTNTKLFTEPEWEDFNLKASPKKKPKEIMEKLKRKYKHIKKSYPDVMPKYVDSQIAQFLKDLHIWFGDLFKAGTYHPNASLSKVNFMVSEKGDIFISTESSNEATGEMIVLKQHYIAKGRFIKGIIQGGQASIFYNTGDYYEGKILHGGTPDGQGSYYYEDGKNYDGQFVEGKRIGKGRLNYPNRGQYIGQFIEDDANGNGIFTDFEGNRYMSLEAQSYSEQHGNFKKGRLYGMGEIRYENSNIYKGNFKNSKKDGYGIMLYSVPTETESRTGTYKGQWKRDMREGEGEMSYDNMSIFKGNWAKDAKSYGTLLNNDSSKYIGNFYNEEYNGYGKLILANGTVIEGEFNNGELKEKGKITFPDNKIFEGVIEDNDIGDRGVLYFPDGNQYEGQFKFGRQHGFGILTCKNGDKYEGKWDEGTKTGFGREFIAQTKEYYEGEFDKDFREGNGKLLTEGGELYEITSMRGELKNRSMLPIRVGSSLYKKQVSKFLEERHIVEPKVTVNHRNAVCVTIMP</sequence>
<reference evidence="2" key="1">
    <citation type="submission" date="2023-07" db="EMBL/GenBank/DDBJ databases">
        <authorList>
            <consortium name="AG Swart"/>
            <person name="Singh M."/>
            <person name="Singh A."/>
            <person name="Seah K."/>
            <person name="Emmerich C."/>
        </authorList>
    </citation>
    <scope>NUCLEOTIDE SEQUENCE</scope>
    <source>
        <strain evidence="2">DP1</strain>
    </source>
</reference>
<dbReference type="AlphaFoldDB" id="A0AAD1Y5V9"/>
<evidence type="ECO:0000256" key="1">
    <source>
        <dbReference type="ARBA" id="ARBA00022737"/>
    </source>
</evidence>
<dbReference type="SUPFAM" id="SSF82185">
    <property type="entry name" value="Histone H3 K4-specific methyltransferase SET7/9 N-terminal domain"/>
    <property type="match status" value="3"/>
</dbReference>
<dbReference type="Pfam" id="PF02493">
    <property type="entry name" value="MORN"/>
    <property type="match status" value="9"/>
</dbReference>
<evidence type="ECO:0000313" key="3">
    <source>
        <dbReference type="Proteomes" id="UP001295684"/>
    </source>
</evidence>
<dbReference type="PANTHER" id="PTHR23084:SF263">
    <property type="entry name" value="MORN REPEAT-CONTAINING PROTEIN 1"/>
    <property type="match status" value="1"/>
</dbReference>
<organism evidence="2 3">
    <name type="scientific">Euplotes crassus</name>
    <dbReference type="NCBI Taxonomy" id="5936"/>
    <lineage>
        <taxon>Eukaryota</taxon>
        <taxon>Sar</taxon>
        <taxon>Alveolata</taxon>
        <taxon>Ciliophora</taxon>
        <taxon>Intramacronucleata</taxon>
        <taxon>Spirotrichea</taxon>
        <taxon>Hypotrichia</taxon>
        <taxon>Euplotida</taxon>
        <taxon>Euplotidae</taxon>
        <taxon>Moneuplotes</taxon>
    </lineage>
</organism>
<accession>A0AAD1Y5V9</accession>
<evidence type="ECO:0000313" key="2">
    <source>
        <dbReference type="EMBL" id="CAI2385350.1"/>
    </source>
</evidence>